<dbReference type="InterPro" id="IPR006076">
    <property type="entry name" value="FAD-dep_OxRdtase"/>
</dbReference>
<proteinExistence type="predicted"/>
<dbReference type="PANTHER" id="PTHR13847">
    <property type="entry name" value="SARCOSINE DEHYDROGENASE-RELATED"/>
    <property type="match status" value="1"/>
</dbReference>
<gene>
    <name evidence="3" type="ORF">AKJ29_16265</name>
</gene>
<organism evidence="3 4">
    <name type="scientific">Aliiroseovarius crassostreae</name>
    <dbReference type="NCBI Taxonomy" id="154981"/>
    <lineage>
        <taxon>Bacteria</taxon>
        <taxon>Pseudomonadati</taxon>
        <taxon>Pseudomonadota</taxon>
        <taxon>Alphaproteobacteria</taxon>
        <taxon>Rhodobacterales</taxon>
        <taxon>Paracoccaceae</taxon>
        <taxon>Aliiroseovarius</taxon>
    </lineage>
</organism>
<dbReference type="AlphaFoldDB" id="A0A0P7J785"/>
<dbReference type="SUPFAM" id="SSF51905">
    <property type="entry name" value="FAD/NAD(P)-binding domain"/>
    <property type="match status" value="1"/>
</dbReference>
<dbReference type="Gene3D" id="3.30.9.10">
    <property type="entry name" value="D-Amino Acid Oxidase, subunit A, domain 2"/>
    <property type="match status" value="1"/>
</dbReference>
<sequence>MFDFIIIGGGIAGISAGARLSSLGRVLVLEAEEGLAYHASGRSAAMFEENYGTTSVKLLSQASRPHHEAANVLTPRGLMVLALEGQESLFEDDLTELRLPRITKEDAHDLVPILNTDLIVGAGYHPDAWDLDTDLLLNGFARELRQNGEIQTRARVTGITRLTHGWQVETTNGCHDGHILVNAAGPWADDIANMAGVAPVGLQAYRRSMARLPAPDGQDVSNWPMFMGAGESWYAKPDAGALIVSPADADPLPPQDAWADDMVLAEGLARYEEHVTTPVTRILANWAGLRTFAPDRSLVLGPAPADQGFIWCAGQGGYGMQSAPAASQLLADLVAGRQPDLPEEIVRTLTPDRFS</sequence>
<dbReference type="GO" id="GO:0005737">
    <property type="term" value="C:cytoplasm"/>
    <property type="evidence" value="ECO:0007669"/>
    <property type="project" value="TreeGrafter"/>
</dbReference>
<accession>A0A0P7J785</accession>
<comment type="caution">
    <text evidence="3">The sequence shown here is derived from an EMBL/GenBank/DDBJ whole genome shotgun (WGS) entry which is preliminary data.</text>
</comment>
<dbReference type="Gene3D" id="3.50.50.60">
    <property type="entry name" value="FAD/NAD(P)-binding domain"/>
    <property type="match status" value="1"/>
</dbReference>
<dbReference type="Proteomes" id="UP000050471">
    <property type="component" value="Unassembled WGS sequence"/>
</dbReference>
<dbReference type="EMBL" id="LKBA01000004">
    <property type="protein sequence ID" value="KPN64198.1"/>
    <property type="molecule type" value="Genomic_DNA"/>
</dbReference>
<dbReference type="STRING" id="154981.AKJ29_16265"/>
<dbReference type="OrthoDB" id="7421214at2"/>
<dbReference type="RefSeq" id="WP_055188208.1">
    <property type="nucleotide sequence ID" value="NZ_FPBS01000001.1"/>
</dbReference>
<evidence type="ECO:0000313" key="4">
    <source>
        <dbReference type="Proteomes" id="UP000050471"/>
    </source>
</evidence>
<protein>
    <submittedName>
        <fullName evidence="3">Glycerol-3-phosphate dehydrogenase</fullName>
    </submittedName>
</protein>
<dbReference type="Pfam" id="PF01266">
    <property type="entry name" value="DAO"/>
    <property type="match status" value="1"/>
</dbReference>
<reference evidence="3 4" key="1">
    <citation type="submission" date="2015-09" db="EMBL/GenBank/DDBJ databases">
        <title>Draft genome sequence of Aliiroseovarius crassostreae CV919-312TSm, the causative agent of Roseovarius Oyster Disease (formerly Juvenile Oyster Disease).</title>
        <authorList>
            <person name="Kessner L."/>
            <person name="Spinard E."/>
            <person name="Nelson D."/>
        </authorList>
    </citation>
    <scope>NUCLEOTIDE SEQUENCE [LARGE SCALE GENOMIC DNA]</scope>
    <source>
        <strain evidence="3 4">CV919-312</strain>
    </source>
</reference>
<dbReference type="InterPro" id="IPR036188">
    <property type="entry name" value="FAD/NAD-bd_sf"/>
</dbReference>
<dbReference type="PANTHER" id="PTHR13847:SF287">
    <property type="entry name" value="FAD-DEPENDENT OXIDOREDUCTASE DOMAIN-CONTAINING PROTEIN 1"/>
    <property type="match status" value="1"/>
</dbReference>
<keyword evidence="1" id="KW-0560">Oxidoreductase</keyword>
<keyword evidence="4" id="KW-1185">Reference proteome</keyword>
<dbReference type="GO" id="GO:0016491">
    <property type="term" value="F:oxidoreductase activity"/>
    <property type="evidence" value="ECO:0007669"/>
    <property type="project" value="UniProtKB-KW"/>
</dbReference>
<evidence type="ECO:0000313" key="3">
    <source>
        <dbReference type="EMBL" id="KPN64198.1"/>
    </source>
</evidence>
<evidence type="ECO:0000259" key="2">
    <source>
        <dbReference type="Pfam" id="PF01266"/>
    </source>
</evidence>
<name>A0A0P7J785_9RHOB</name>
<feature type="domain" description="FAD dependent oxidoreductase" evidence="2">
    <location>
        <begin position="3"/>
        <end position="333"/>
    </location>
</feature>
<evidence type="ECO:0000256" key="1">
    <source>
        <dbReference type="ARBA" id="ARBA00023002"/>
    </source>
</evidence>